<dbReference type="Proteomes" id="UP000193487">
    <property type="component" value="Unassembled WGS sequence"/>
</dbReference>
<dbReference type="RefSeq" id="WP_085241509.1">
    <property type="nucleotide sequence ID" value="NZ_LQPE01000168.1"/>
</dbReference>
<proteinExistence type="predicted"/>
<organism evidence="1 2">
    <name type="scientific">Mycobacterium kyorinense</name>
    <dbReference type="NCBI Taxonomy" id="487514"/>
    <lineage>
        <taxon>Bacteria</taxon>
        <taxon>Bacillati</taxon>
        <taxon>Actinomycetota</taxon>
        <taxon>Actinomycetes</taxon>
        <taxon>Mycobacteriales</taxon>
        <taxon>Mycobacteriaceae</taxon>
        <taxon>Mycobacterium</taxon>
    </lineage>
</organism>
<protein>
    <submittedName>
        <fullName evidence="1">Uncharacterized protein</fullName>
    </submittedName>
</protein>
<name>A0A1X1XEV0_9MYCO</name>
<keyword evidence="2" id="KW-1185">Reference proteome</keyword>
<evidence type="ECO:0000313" key="2">
    <source>
        <dbReference type="Proteomes" id="UP000193487"/>
    </source>
</evidence>
<reference evidence="1 2" key="1">
    <citation type="submission" date="2016-01" db="EMBL/GenBank/DDBJ databases">
        <title>The new phylogeny of the genus Mycobacterium.</title>
        <authorList>
            <person name="Tarcisio F."/>
            <person name="Conor M."/>
            <person name="Antonella G."/>
            <person name="Elisabetta G."/>
            <person name="Giulia F.S."/>
            <person name="Sara T."/>
            <person name="Anna F."/>
            <person name="Clotilde B."/>
            <person name="Roberto B."/>
            <person name="Veronica D.S."/>
            <person name="Fabio R."/>
            <person name="Monica P."/>
            <person name="Olivier J."/>
            <person name="Enrico T."/>
            <person name="Nicola S."/>
        </authorList>
    </citation>
    <scope>NUCLEOTIDE SEQUENCE [LARGE SCALE GENOMIC DNA]</scope>
    <source>
        <strain evidence="1 2">DSM 45166</strain>
    </source>
</reference>
<accession>A0A1X1XEV0</accession>
<gene>
    <name evidence="1" type="ORF">AWC14_15425</name>
</gene>
<sequence>MPANSLDDREPAEVEIFTRPIGGRRWQYHSTIEIATADLTEWLRTWLQDNQITAGEWIAGDKWDGIDSAVVCAEPALSLSA</sequence>
<evidence type="ECO:0000313" key="1">
    <source>
        <dbReference type="EMBL" id="ORV97228.1"/>
    </source>
</evidence>
<comment type="caution">
    <text evidence="1">The sequence shown here is derived from an EMBL/GenBank/DDBJ whole genome shotgun (WGS) entry which is preliminary data.</text>
</comment>
<dbReference type="EMBL" id="LQPE01000168">
    <property type="protein sequence ID" value="ORV97228.1"/>
    <property type="molecule type" value="Genomic_DNA"/>
</dbReference>
<dbReference type="AlphaFoldDB" id="A0A1X1XEV0"/>
<dbReference type="OrthoDB" id="4762224at2"/>